<feature type="region of interest" description="Disordered" evidence="1">
    <location>
        <begin position="70"/>
        <end position="96"/>
    </location>
</feature>
<dbReference type="Proteomes" id="UP000308092">
    <property type="component" value="Unassembled WGS sequence"/>
</dbReference>
<accession>A0A4S3JNP5</accession>
<feature type="compositionally biased region" description="Basic and acidic residues" evidence="1">
    <location>
        <begin position="70"/>
        <end position="90"/>
    </location>
</feature>
<evidence type="ECO:0000256" key="2">
    <source>
        <dbReference type="SAM" id="SignalP"/>
    </source>
</evidence>
<dbReference type="AlphaFoldDB" id="A0A4S3JNP5"/>
<proteinExistence type="predicted"/>
<evidence type="ECO:0000313" key="4">
    <source>
        <dbReference type="Proteomes" id="UP000308092"/>
    </source>
</evidence>
<dbReference type="EMBL" id="SOSA01000088">
    <property type="protein sequence ID" value="THC97060.1"/>
    <property type="molecule type" value="Genomic_DNA"/>
</dbReference>
<keyword evidence="2" id="KW-0732">Signal</keyword>
<dbReference type="VEuPathDB" id="FungiDB:EYZ11_003438"/>
<sequence length="96" mass="10096">MKLSALALFIAVTLAAPLHSTTNGNANDNQLVRRFQSDTLLAALLNTKELTKDIDLSLLGMDEEDLKAATEDAATKDATPKGNASKDKVPAKGTAT</sequence>
<comment type="caution">
    <text evidence="3">The sequence shown here is derived from an EMBL/GenBank/DDBJ whole genome shotgun (WGS) entry which is preliminary data.</text>
</comment>
<organism evidence="3 4">
    <name type="scientific">Aspergillus tanneri</name>
    <dbReference type="NCBI Taxonomy" id="1220188"/>
    <lineage>
        <taxon>Eukaryota</taxon>
        <taxon>Fungi</taxon>
        <taxon>Dikarya</taxon>
        <taxon>Ascomycota</taxon>
        <taxon>Pezizomycotina</taxon>
        <taxon>Eurotiomycetes</taxon>
        <taxon>Eurotiomycetidae</taxon>
        <taxon>Eurotiales</taxon>
        <taxon>Aspergillaceae</taxon>
        <taxon>Aspergillus</taxon>
        <taxon>Aspergillus subgen. Circumdati</taxon>
    </lineage>
</organism>
<keyword evidence="4" id="KW-1185">Reference proteome</keyword>
<protein>
    <submittedName>
        <fullName evidence="3">Uncharacterized protein</fullName>
    </submittedName>
</protein>
<evidence type="ECO:0000256" key="1">
    <source>
        <dbReference type="SAM" id="MobiDB-lite"/>
    </source>
</evidence>
<feature type="chain" id="PRO_5020515206" evidence="2">
    <location>
        <begin position="16"/>
        <end position="96"/>
    </location>
</feature>
<reference evidence="3 4" key="1">
    <citation type="submission" date="2019-03" db="EMBL/GenBank/DDBJ databases">
        <title>The genome sequence of a newly discovered highly antifungal drug resistant Aspergillus species, Aspergillus tanneri NIH 1004.</title>
        <authorList>
            <person name="Mounaud S."/>
            <person name="Singh I."/>
            <person name="Joardar V."/>
            <person name="Pakala S."/>
            <person name="Pakala S."/>
            <person name="Venepally P."/>
            <person name="Hoover J."/>
            <person name="Nierman W."/>
            <person name="Chung J."/>
            <person name="Losada L."/>
        </authorList>
    </citation>
    <scope>NUCLEOTIDE SEQUENCE [LARGE SCALE GENOMIC DNA]</scope>
    <source>
        <strain evidence="3 4">NIH1004</strain>
    </source>
</reference>
<gene>
    <name evidence="3" type="ORF">EYZ11_003438</name>
</gene>
<evidence type="ECO:0000313" key="3">
    <source>
        <dbReference type="EMBL" id="THC97060.1"/>
    </source>
</evidence>
<feature type="signal peptide" evidence="2">
    <location>
        <begin position="1"/>
        <end position="15"/>
    </location>
</feature>
<name>A0A4S3JNP5_9EURO</name>